<dbReference type="InterPro" id="IPR027749">
    <property type="entry name" value="TTLL12"/>
</dbReference>
<dbReference type="GO" id="GO:0005737">
    <property type="term" value="C:cytoplasm"/>
    <property type="evidence" value="ECO:0007669"/>
    <property type="project" value="TreeGrafter"/>
</dbReference>
<dbReference type="Pfam" id="PF03133">
    <property type="entry name" value="TTL"/>
    <property type="match status" value="1"/>
</dbReference>
<accession>G0UZL4</accession>
<dbReference type="EMBL" id="HE575324">
    <property type="protein sequence ID" value="CCC94833.1"/>
    <property type="molecule type" value="Genomic_DNA"/>
</dbReference>
<dbReference type="AlphaFoldDB" id="G0UZL4"/>
<proteinExistence type="predicted"/>
<organism evidence="2">
    <name type="scientific">Trypanosoma congolense (strain IL3000)</name>
    <dbReference type="NCBI Taxonomy" id="1068625"/>
    <lineage>
        <taxon>Eukaryota</taxon>
        <taxon>Discoba</taxon>
        <taxon>Euglenozoa</taxon>
        <taxon>Kinetoplastea</taxon>
        <taxon>Metakinetoplastina</taxon>
        <taxon>Trypanosomatida</taxon>
        <taxon>Trypanosomatidae</taxon>
        <taxon>Trypanosoma</taxon>
        <taxon>Nannomonas</taxon>
    </lineage>
</organism>
<dbReference type="InterPro" id="IPR004344">
    <property type="entry name" value="TTL/TTLL_fam"/>
</dbReference>
<reference evidence="2" key="1">
    <citation type="journal article" date="2012" name="Proc. Natl. Acad. Sci. U.S.A.">
        <title>Antigenic diversity is generated by distinct evolutionary mechanisms in African trypanosome species.</title>
        <authorList>
            <person name="Jackson A.P."/>
            <person name="Berry A."/>
            <person name="Aslett M."/>
            <person name="Allison H.C."/>
            <person name="Burton P."/>
            <person name="Vavrova-Anderson J."/>
            <person name="Brown R."/>
            <person name="Browne H."/>
            <person name="Corton N."/>
            <person name="Hauser H."/>
            <person name="Gamble J."/>
            <person name="Gilderthorp R."/>
            <person name="Marcello L."/>
            <person name="McQuillan J."/>
            <person name="Otto T.D."/>
            <person name="Quail M.A."/>
            <person name="Sanders M.J."/>
            <person name="van Tonder A."/>
            <person name="Ginger M.L."/>
            <person name="Field M.C."/>
            <person name="Barry J.D."/>
            <person name="Hertz-Fowler C."/>
            <person name="Berriman M."/>
        </authorList>
    </citation>
    <scope>NUCLEOTIDE SEQUENCE</scope>
    <source>
        <strain evidence="2">IL3000</strain>
    </source>
</reference>
<dbReference type="Gene3D" id="3.30.470.20">
    <property type="entry name" value="ATP-grasp fold, B domain"/>
    <property type="match status" value="1"/>
</dbReference>
<sequence>MDYQRFSTLLIEWFNMHHVPEHLRRRLFEKLMGDVFDAGAFFSLAAVEEEEGEEVDEEEEDTQSPTTAAGYVLVANSDLKAKEDIWLVDHCCTFRRREVRSHLEADKSLRQRLSRILSVELPGESPQQDAQLIFDRVWSKADSYRLPTAEDGGDQQYENSWFIHDEVGSAIKPVIGQPANMKLEPVPLCLPSKGGVFSAMWCVEDMEAGDIATRRATSSLEPVGGMEVLSLLYGTGSRQGDEDCQSKAKGLCVKAWRRHVASLEEAFRTRTEAPHCEHHCVGKRGVTGPLRVFTDSEQVSQHLTDAQHFILVDSPQEAQVVWIAHQSIEESNGYVEALFISQFPEEKDFTSKRGFLRLIQEKCGHVDWYQVSYDTATQLQPFIGDFVVREALLNNNSGNEKVATCEDISCLRHNDGTNLWLSKPANLARSIDMTLSANLTELLKAAETGPKVICKYISNCATLRKRKFDLRFIVAVVSFPTESTALEAYVYNVFWTRFALEDYSLDGFDCYEKHWTVMNYTNPDRLLQLHDRDFISEFNAECASLGYGEAVWETVAYPKILKMLRDAFSTVACGGAEQSRYRAMYGVDVMLRTVNSPEAEDKTLEPSLLEITFSPDCHRACRYHPSFFNDIFHTLFLGNPTNVTRL</sequence>
<feature type="domain" description="Tubulin--tyrosine ligase-like protein 12 SET-like" evidence="1">
    <location>
        <begin position="76"/>
        <end position="215"/>
    </location>
</feature>
<gene>
    <name evidence="2" type="ORF">TCIL3000_11_2220</name>
</gene>
<protein>
    <recommendedName>
        <fullName evidence="1">Tubulin--tyrosine ligase-like protein 12 SET-like domain-containing protein</fullName>
    </recommendedName>
</protein>
<dbReference type="PANTHER" id="PTHR46088">
    <property type="entry name" value="TUBULIN--TYROSINE LIGASE-LIKE PROTEIN 12"/>
    <property type="match status" value="1"/>
</dbReference>
<dbReference type="PROSITE" id="PS51221">
    <property type="entry name" value="TTL"/>
    <property type="match status" value="1"/>
</dbReference>
<evidence type="ECO:0000313" key="2">
    <source>
        <dbReference type="EMBL" id="CCC94833.1"/>
    </source>
</evidence>
<dbReference type="PANTHER" id="PTHR46088:SF1">
    <property type="entry name" value="TUBULIN--TYROSINE LIGASE-LIKE PROTEIN 12"/>
    <property type="match status" value="1"/>
</dbReference>
<dbReference type="VEuPathDB" id="TriTrypDB:TcIL3000.11.2220"/>
<name>G0UZL4_TRYCI</name>
<dbReference type="Pfam" id="PF25556">
    <property type="entry name" value="SET_TTL"/>
    <property type="match status" value="1"/>
</dbReference>
<dbReference type="InterPro" id="IPR057954">
    <property type="entry name" value="SET_TTL12"/>
</dbReference>
<evidence type="ECO:0000259" key="1">
    <source>
        <dbReference type="Pfam" id="PF25556"/>
    </source>
</evidence>